<evidence type="ECO:0000259" key="3">
    <source>
        <dbReference type="PROSITE" id="PS51371"/>
    </source>
</evidence>
<dbReference type="Pfam" id="PF00571">
    <property type="entry name" value="CBS"/>
    <property type="match status" value="2"/>
</dbReference>
<dbReference type="CDD" id="cd04623">
    <property type="entry name" value="CBS_pair_bac_euk"/>
    <property type="match status" value="1"/>
</dbReference>
<keyword evidence="1 2" id="KW-0129">CBS domain</keyword>
<dbReference type="PANTHER" id="PTHR43080">
    <property type="entry name" value="CBS DOMAIN-CONTAINING PROTEIN CBSX3, MITOCHONDRIAL"/>
    <property type="match status" value="1"/>
</dbReference>
<protein>
    <recommendedName>
        <fullName evidence="3">CBS domain-containing protein</fullName>
    </recommendedName>
</protein>
<dbReference type="Gene3D" id="3.10.580.10">
    <property type="entry name" value="CBS-domain"/>
    <property type="match status" value="1"/>
</dbReference>
<dbReference type="EMBL" id="LCKO01000001">
    <property type="protein sequence ID" value="KKU01282.1"/>
    <property type="molecule type" value="Genomic_DNA"/>
</dbReference>
<feature type="domain" description="CBS" evidence="3">
    <location>
        <begin position="13"/>
        <end position="73"/>
    </location>
</feature>
<evidence type="ECO:0000313" key="4">
    <source>
        <dbReference type="EMBL" id="KKU01282.1"/>
    </source>
</evidence>
<proteinExistence type="predicted"/>
<dbReference type="SMART" id="SM00116">
    <property type="entry name" value="CBS"/>
    <property type="match status" value="2"/>
</dbReference>
<dbReference type="AlphaFoldDB" id="A0A837II30"/>
<evidence type="ECO:0000313" key="5">
    <source>
        <dbReference type="Proteomes" id="UP000034078"/>
    </source>
</evidence>
<dbReference type="InterPro" id="IPR000644">
    <property type="entry name" value="CBS_dom"/>
</dbReference>
<dbReference type="PANTHER" id="PTHR43080:SF2">
    <property type="entry name" value="CBS DOMAIN-CONTAINING PROTEIN"/>
    <property type="match status" value="1"/>
</dbReference>
<organism evidence="4 5">
    <name type="scientific">Candidatus Collierbacteria bacterium GW2011_GWB2_45_17</name>
    <dbReference type="NCBI Taxonomy" id="1618388"/>
    <lineage>
        <taxon>Bacteria</taxon>
        <taxon>Candidatus Collieribacteriota</taxon>
    </lineage>
</organism>
<dbReference type="InterPro" id="IPR046342">
    <property type="entry name" value="CBS_dom_sf"/>
</dbReference>
<dbReference type="PROSITE" id="PS51371">
    <property type="entry name" value="CBS"/>
    <property type="match status" value="2"/>
</dbReference>
<sequence length="147" mass="16628">MSRVLDVLKVSHLDTEKVFAVSPRFTVYEAGKILRDKGFGALPVLDEGKMVGIITERDLAFKVLLDRVDPKKVFVAEYMTADPAYVSPFTNIMDCLNLMKDKKIRHVPVIDKKKLVGIVSIRDVLYALLKNQELVAQQFESYILGAR</sequence>
<reference evidence="4 5" key="1">
    <citation type="journal article" date="2015" name="Nature">
        <title>rRNA introns, odd ribosomes, and small enigmatic genomes across a large radiation of phyla.</title>
        <authorList>
            <person name="Brown C.T."/>
            <person name="Hug L.A."/>
            <person name="Thomas B.C."/>
            <person name="Sharon I."/>
            <person name="Castelle C.J."/>
            <person name="Singh A."/>
            <person name="Wilkins M.J."/>
            <person name="Williams K.H."/>
            <person name="Banfield J.F."/>
        </authorList>
    </citation>
    <scope>NUCLEOTIDE SEQUENCE [LARGE SCALE GENOMIC DNA]</scope>
</reference>
<comment type="caution">
    <text evidence="4">The sequence shown here is derived from an EMBL/GenBank/DDBJ whole genome shotgun (WGS) entry which is preliminary data.</text>
</comment>
<dbReference type="Proteomes" id="UP000034078">
    <property type="component" value="Unassembled WGS sequence"/>
</dbReference>
<gene>
    <name evidence="4" type="ORF">UX01_C0001G0126</name>
</gene>
<name>A0A837II30_9BACT</name>
<dbReference type="InterPro" id="IPR051257">
    <property type="entry name" value="Diverse_CBS-Domain"/>
</dbReference>
<evidence type="ECO:0000256" key="2">
    <source>
        <dbReference type="PROSITE-ProRule" id="PRU00703"/>
    </source>
</evidence>
<dbReference type="InterPro" id="IPR044725">
    <property type="entry name" value="CBSX3_CBS_dom"/>
</dbReference>
<evidence type="ECO:0000256" key="1">
    <source>
        <dbReference type="ARBA" id="ARBA00023122"/>
    </source>
</evidence>
<accession>A0A837II30</accession>
<dbReference type="SUPFAM" id="SSF54631">
    <property type="entry name" value="CBS-domain pair"/>
    <property type="match status" value="1"/>
</dbReference>
<feature type="domain" description="CBS" evidence="3">
    <location>
        <begin position="79"/>
        <end position="134"/>
    </location>
</feature>